<accession>Q02BJ5</accession>
<dbReference type="AlphaFoldDB" id="Q02BJ5"/>
<feature type="transmembrane region" description="Helical" evidence="1">
    <location>
        <begin position="213"/>
        <end position="233"/>
    </location>
</feature>
<proteinExistence type="predicted"/>
<dbReference type="HOGENOM" id="CLU_364049_0_0_0"/>
<organism evidence="2">
    <name type="scientific">Solibacter usitatus (strain Ellin6076)</name>
    <dbReference type="NCBI Taxonomy" id="234267"/>
    <lineage>
        <taxon>Bacteria</taxon>
        <taxon>Pseudomonadati</taxon>
        <taxon>Acidobacteriota</taxon>
        <taxon>Terriglobia</taxon>
        <taxon>Bryobacterales</taxon>
        <taxon>Solibacteraceae</taxon>
        <taxon>Candidatus Solibacter</taxon>
    </lineage>
</organism>
<gene>
    <name evidence="2" type="ordered locus">Acid_0565</name>
</gene>
<keyword evidence="1" id="KW-0812">Transmembrane</keyword>
<feature type="transmembrane region" description="Helical" evidence="1">
    <location>
        <begin position="182"/>
        <end position="201"/>
    </location>
</feature>
<reference evidence="2" key="1">
    <citation type="submission" date="2006-10" db="EMBL/GenBank/DDBJ databases">
        <title>Complete sequence of Solibacter usitatus Ellin6076.</title>
        <authorList>
            <consortium name="US DOE Joint Genome Institute"/>
            <person name="Copeland A."/>
            <person name="Lucas S."/>
            <person name="Lapidus A."/>
            <person name="Barry K."/>
            <person name="Detter J.C."/>
            <person name="Glavina del Rio T."/>
            <person name="Hammon N."/>
            <person name="Israni S."/>
            <person name="Dalin E."/>
            <person name="Tice H."/>
            <person name="Pitluck S."/>
            <person name="Thompson L.S."/>
            <person name="Brettin T."/>
            <person name="Bruce D."/>
            <person name="Han C."/>
            <person name="Tapia R."/>
            <person name="Gilna P."/>
            <person name="Schmutz J."/>
            <person name="Larimer F."/>
            <person name="Land M."/>
            <person name="Hauser L."/>
            <person name="Kyrpides N."/>
            <person name="Mikhailova N."/>
            <person name="Janssen P.H."/>
            <person name="Kuske C.R."/>
            <person name="Richardson P."/>
        </authorList>
    </citation>
    <scope>NUCLEOTIDE SEQUENCE</scope>
    <source>
        <strain evidence="2">Ellin6076</strain>
    </source>
</reference>
<feature type="transmembrane region" description="Helical" evidence="1">
    <location>
        <begin position="331"/>
        <end position="349"/>
    </location>
</feature>
<dbReference type="KEGG" id="sus:Acid_0565"/>
<feature type="transmembrane region" description="Helical" evidence="1">
    <location>
        <begin position="275"/>
        <end position="295"/>
    </location>
</feature>
<feature type="transmembrane region" description="Helical" evidence="1">
    <location>
        <begin position="117"/>
        <end position="138"/>
    </location>
</feature>
<protein>
    <submittedName>
        <fullName evidence="2">Uncharacterized protein</fullName>
    </submittedName>
</protein>
<name>Q02BJ5_SOLUE</name>
<dbReference type="STRING" id="234267.Acid_0565"/>
<feature type="transmembrane region" description="Helical" evidence="1">
    <location>
        <begin position="88"/>
        <end position="111"/>
    </location>
</feature>
<dbReference type="InParanoid" id="Q02BJ5"/>
<evidence type="ECO:0000256" key="1">
    <source>
        <dbReference type="SAM" id="Phobius"/>
    </source>
</evidence>
<dbReference type="EMBL" id="CP000473">
    <property type="protein sequence ID" value="ABJ81571.1"/>
    <property type="molecule type" value="Genomic_DNA"/>
</dbReference>
<keyword evidence="1" id="KW-1133">Transmembrane helix</keyword>
<feature type="transmembrane region" description="Helical" evidence="1">
    <location>
        <begin position="302"/>
        <end position="319"/>
    </location>
</feature>
<keyword evidence="1" id="KW-0472">Membrane</keyword>
<sequence precursor="true">MPSKGNKSVLFFAALVAILILLSAYCTERNGLIDEPGFLNPAYMMAHYGKITFPTYPHNKFFDVPVITHPPMHVGLIGMFWRFGMPPYYAEATPTVLMFFLAILIIVTGPFPTPVKLGWLFSIGFLATSGETLTLCFGTRPEGELHAAWFSGLLLLESGRLANWQRWRLFAGAFLLTWTSGTHYYAGPALLGVIVYIVWAVRSLGPKDAKPRVIAMCAGGALYGIPYLAFYILPYLHEIRTAISENQGAGGIGASIRNHVAMYRSWAHAMDRPVLIRQAMAIGAPLWVISTTLLLAVRSTRGIALAALPLQLGLFFFAWHKMPYYMVHESVIFAAALAIALLSLCWFLVSRYLPKLTRFCAPLAAAVLTFCLISGSPMLARADFSLQPRFNETEIAQAAGRRMMGPNARVGGRWWGWYAGGAKYWFDVDRDLAQNFTLLNPDAYIPNLDAIQTCVDEDEHLPYYDWFADGRVKLRGFFFGQSNVHLRCLLLAARQASPLVGYAEWNDRLYRFQEDPGGDYYVLSTICPDGGHEDWHNPWNGSFSSSMRLADGPSGAPRTLVTTLTPQAYLAPSGRVGLGCRDVARTRGKLLPEDRRALMAWARSDDSPIHFLRGVDEMPGYRGIGLPPDAIAPPDAVPVPNVVDLAAITPVNGAKAERAPDIRVTTVPLPGGFSAVIPLRNAAAVTSPCWVVLKLRVIHGRVGFAAAMDGGGLLTHTQAIAPSPKPQVVALKVPDIRQARSIILFNQSLVAGTVDILDAGVVVAPAK</sequence>
<evidence type="ECO:0000313" key="2">
    <source>
        <dbReference type="EMBL" id="ABJ81571.1"/>
    </source>
</evidence>
<feature type="transmembrane region" description="Helical" evidence="1">
    <location>
        <begin position="361"/>
        <end position="380"/>
    </location>
</feature>